<comment type="caution">
    <text evidence="1">The sequence shown here is derived from an EMBL/GenBank/DDBJ whole genome shotgun (WGS) entry which is preliminary data.</text>
</comment>
<evidence type="ECO:0008006" key="3">
    <source>
        <dbReference type="Google" id="ProtNLM"/>
    </source>
</evidence>
<name>A0ABS4S943_9BACI</name>
<dbReference type="Proteomes" id="UP001519294">
    <property type="component" value="Unassembled WGS sequence"/>
</dbReference>
<keyword evidence="2" id="KW-1185">Reference proteome</keyword>
<gene>
    <name evidence="1" type="ORF">J2Z81_001443</name>
</gene>
<reference evidence="1 2" key="1">
    <citation type="submission" date="2021-03" db="EMBL/GenBank/DDBJ databases">
        <title>Genomic Encyclopedia of Type Strains, Phase IV (KMG-IV): sequencing the most valuable type-strain genomes for metagenomic binning, comparative biology and taxonomic classification.</title>
        <authorList>
            <person name="Goeker M."/>
        </authorList>
    </citation>
    <scope>NUCLEOTIDE SEQUENCE [LARGE SCALE GENOMIC DNA]</scope>
    <source>
        <strain evidence="1 2">DSM 25790</strain>
    </source>
</reference>
<organism evidence="1 2">
    <name type="scientific">Virgibacillus alimentarius</name>
    <dbReference type="NCBI Taxonomy" id="698769"/>
    <lineage>
        <taxon>Bacteria</taxon>
        <taxon>Bacillati</taxon>
        <taxon>Bacillota</taxon>
        <taxon>Bacilli</taxon>
        <taxon>Bacillales</taxon>
        <taxon>Bacillaceae</taxon>
        <taxon>Virgibacillus</taxon>
    </lineage>
</organism>
<protein>
    <recommendedName>
        <fullName evidence="3">Transcriptional regulator</fullName>
    </recommendedName>
</protein>
<accession>A0ABS4S943</accession>
<sequence>MLQSTLSSIREILKAKAKLSNEKTEELLSILSMYNEKDIIYPGVLIRKLNISMKETYSLLEKIKEDGHLSLNYEMYCFSCNQFTGDIFQTIGQIPEEIFCESCGEELTPIDNSIAIYKVKYVK</sequence>
<evidence type="ECO:0000313" key="1">
    <source>
        <dbReference type="EMBL" id="MBP2257495.1"/>
    </source>
</evidence>
<proteinExistence type="predicted"/>
<dbReference type="EMBL" id="JAGIKX010000009">
    <property type="protein sequence ID" value="MBP2257495.1"/>
    <property type="molecule type" value="Genomic_DNA"/>
</dbReference>
<evidence type="ECO:0000313" key="2">
    <source>
        <dbReference type="Proteomes" id="UP001519294"/>
    </source>
</evidence>